<feature type="transmembrane region" description="Helical" evidence="2">
    <location>
        <begin position="70"/>
        <end position="88"/>
    </location>
</feature>
<dbReference type="InterPro" id="IPR009339">
    <property type="entry name" value="DUF998"/>
</dbReference>
<evidence type="ECO:0000313" key="4">
    <source>
        <dbReference type="Proteomes" id="UP000556436"/>
    </source>
</evidence>
<dbReference type="RefSeq" id="WP_184734604.1">
    <property type="nucleotide sequence ID" value="NZ_BMRW01000009.1"/>
</dbReference>
<feature type="transmembrane region" description="Helical" evidence="2">
    <location>
        <begin position="187"/>
        <end position="206"/>
    </location>
</feature>
<dbReference type="Proteomes" id="UP000556436">
    <property type="component" value="Unassembled WGS sequence"/>
</dbReference>
<feature type="transmembrane region" description="Helical" evidence="2">
    <location>
        <begin position="122"/>
        <end position="144"/>
    </location>
</feature>
<organism evidence="3 4">
    <name type="scientific">Streptomyces netropsis</name>
    <name type="common">Streptoverticillium netropsis</name>
    <dbReference type="NCBI Taxonomy" id="55404"/>
    <lineage>
        <taxon>Bacteria</taxon>
        <taxon>Bacillati</taxon>
        <taxon>Actinomycetota</taxon>
        <taxon>Actinomycetes</taxon>
        <taxon>Kitasatosporales</taxon>
        <taxon>Streptomycetaceae</taxon>
        <taxon>Streptomyces</taxon>
    </lineage>
</organism>
<evidence type="ECO:0000256" key="1">
    <source>
        <dbReference type="SAM" id="MobiDB-lite"/>
    </source>
</evidence>
<feature type="transmembrane region" description="Helical" evidence="2">
    <location>
        <begin position="7"/>
        <end position="28"/>
    </location>
</feature>
<dbReference type="EMBL" id="JACHJG010000007">
    <property type="protein sequence ID" value="MBB4887600.1"/>
    <property type="molecule type" value="Genomic_DNA"/>
</dbReference>
<keyword evidence="2" id="KW-0472">Membrane</keyword>
<name>A0A7W7PGC6_STRNE</name>
<gene>
    <name evidence="3" type="ORF">FHS38_003654</name>
</gene>
<comment type="caution">
    <text evidence="3">The sequence shown here is derived from an EMBL/GenBank/DDBJ whole genome shotgun (WGS) entry which is preliminary data.</text>
</comment>
<feature type="transmembrane region" description="Helical" evidence="2">
    <location>
        <begin position="100"/>
        <end position="116"/>
    </location>
</feature>
<evidence type="ECO:0000256" key="2">
    <source>
        <dbReference type="SAM" id="Phobius"/>
    </source>
</evidence>
<dbReference type="Pfam" id="PF06197">
    <property type="entry name" value="DUF998"/>
    <property type="match status" value="1"/>
</dbReference>
<feature type="transmembrane region" description="Helical" evidence="2">
    <location>
        <begin position="156"/>
        <end position="175"/>
    </location>
</feature>
<keyword evidence="4" id="KW-1185">Reference proteome</keyword>
<proteinExistence type="predicted"/>
<accession>A0A7W7PGC6</accession>
<feature type="region of interest" description="Disordered" evidence="1">
    <location>
        <begin position="211"/>
        <end position="241"/>
    </location>
</feature>
<keyword evidence="2" id="KW-1133">Transmembrane helix</keyword>
<reference evidence="3 4" key="1">
    <citation type="submission" date="2020-08" db="EMBL/GenBank/DDBJ databases">
        <title>Genomic Encyclopedia of Type Strains, Phase III (KMG-III): the genomes of soil and plant-associated and newly described type strains.</title>
        <authorList>
            <person name="Whitman W."/>
        </authorList>
    </citation>
    <scope>NUCLEOTIDE SEQUENCE [LARGE SCALE GENOMIC DNA]</scope>
    <source>
        <strain evidence="3 4">CECT 3265</strain>
    </source>
</reference>
<protein>
    <submittedName>
        <fullName evidence="3">Putative membrane protein</fullName>
    </submittedName>
</protein>
<evidence type="ECO:0000313" key="3">
    <source>
        <dbReference type="EMBL" id="MBB4887600.1"/>
    </source>
</evidence>
<keyword evidence="2" id="KW-0812">Transmembrane</keyword>
<dbReference type="AlphaFoldDB" id="A0A7W7PGC6"/>
<sequence length="241" mass="25474">MAAKIGAAVWIVAAVQFFVVQLVVQSAWHTPYSWADYNISDLGNVQCRTWDVSRPRYVCSPLHAAMNTSFVVHGVLLLVGTLLTGAGWGRGRLSATARTLFAVNAGAWVVVGLAPADVNEDLHVLGAFIIMGLGNIGLVCAGFAPRSSLFGRLRAMTLSVAAAAVAAAWMFFGQYDPGTGLGSLERIAAFALDAWVLVMALALFGLPRKDDSGRCRPESPTGAGAERHGHQTRASAAFDCQ</sequence>